<dbReference type="Gene3D" id="3.40.50.1820">
    <property type="entry name" value="alpha/beta hydrolase"/>
    <property type="match status" value="1"/>
</dbReference>
<gene>
    <name evidence="5" type="ORF">OBRU01_13741</name>
</gene>
<dbReference type="InterPro" id="IPR051093">
    <property type="entry name" value="Neuroligin/BSAL"/>
</dbReference>
<evidence type="ECO:0000256" key="2">
    <source>
        <dbReference type="ARBA" id="ARBA00022729"/>
    </source>
</evidence>
<dbReference type="Pfam" id="PF00135">
    <property type="entry name" value="COesterase"/>
    <property type="match status" value="1"/>
</dbReference>
<evidence type="ECO:0000313" key="5">
    <source>
        <dbReference type="EMBL" id="KOB71453.1"/>
    </source>
</evidence>
<accession>A0A0L7L7J5</accession>
<dbReference type="InterPro" id="IPR019819">
    <property type="entry name" value="Carboxylesterase_B_CS"/>
</dbReference>
<dbReference type="InterPro" id="IPR002018">
    <property type="entry name" value="CarbesteraseB"/>
</dbReference>
<reference evidence="5 6" key="1">
    <citation type="journal article" date="2015" name="Genome Biol. Evol.">
        <title>The genome of winter moth (Operophtera brumata) provides a genomic perspective on sexual dimorphism and phenology.</title>
        <authorList>
            <person name="Derks M.F."/>
            <person name="Smit S."/>
            <person name="Salis L."/>
            <person name="Schijlen E."/>
            <person name="Bossers A."/>
            <person name="Mateman C."/>
            <person name="Pijl A.S."/>
            <person name="de Ridder D."/>
            <person name="Groenen M.A."/>
            <person name="Visser M.E."/>
            <person name="Megens H.J."/>
        </authorList>
    </citation>
    <scope>NUCLEOTIDE SEQUENCE [LARGE SCALE GENOMIC DNA]</scope>
    <source>
        <strain evidence="5">WM2013NL</strain>
        <tissue evidence="5">Head and thorax</tissue>
    </source>
</reference>
<comment type="similarity">
    <text evidence="1">Belongs to the type-B carboxylesterase/lipase family.</text>
</comment>
<feature type="domain" description="Carboxylesterase type B" evidence="4">
    <location>
        <begin position="55"/>
        <end position="190"/>
    </location>
</feature>
<protein>
    <submittedName>
        <fullName evidence="5">Neuroligin-4, X-linked</fullName>
    </submittedName>
</protein>
<name>A0A0L7L7J5_OPEBR</name>
<dbReference type="PROSITE" id="PS00941">
    <property type="entry name" value="CARBOXYLESTERASE_B_2"/>
    <property type="match status" value="1"/>
</dbReference>
<dbReference type="AlphaFoldDB" id="A0A0L7L7J5"/>
<dbReference type="SUPFAM" id="SSF53474">
    <property type="entry name" value="alpha/beta-Hydrolases"/>
    <property type="match status" value="1"/>
</dbReference>
<keyword evidence="2" id="KW-0732">Signal</keyword>
<evidence type="ECO:0000259" key="4">
    <source>
        <dbReference type="Pfam" id="PF00135"/>
    </source>
</evidence>
<keyword evidence="3" id="KW-0325">Glycoprotein</keyword>
<comment type="caution">
    <text evidence="5">The sequence shown here is derived from an EMBL/GenBank/DDBJ whole genome shotgun (WGS) entry which is preliminary data.</text>
</comment>
<keyword evidence="6" id="KW-1185">Reference proteome</keyword>
<sequence length="236" mass="26592">MATNRHATYINQNMFIYVVISLALPMVGEGAAKTFEDSRSYPNDDGGRRLTREYHLRQGALRGLIVKPSRQYDLQYVEMFLGIPYAAAPTGNLRFMPPVSAPPWPAVKMATHFAPVCPQTLPLIKKGNPPSMGRQNYLNKIEPFLDNESEDCLYLNIYVPYREQKSKKFPVLVFIHGDSFEWSSGNPYDGFMKPSLTEHDYGNNGLLDQLAALQWIKDNIQDLNGDPNSVCSIGQS</sequence>
<dbReference type="Proteomes" id="UP000037510">
    <property type="component" value="Unassembled WGS sequence"/>
</dbReference>
<proteinExistence type="inferred from homology"/>
<dbReference type="STRING" id="104452.A0A0L7L7J5"/>
<evidence type="ECO:0000256" key="3">
    <source>
        <dbReference type="ARBA" id="ARBA00023180"/>
    </source>
</evidence>
<evidence type="ECO:0000256" key="1">
    <source>
        <dbReference type="ARBA" id="ARBA00005964"/>
    </source>
</evidence>
<evidence type="ECO:0000313" key="6">
    <source>
        <dbReference type="Proteomes" id="UP000037510"/>
    </source>
</evidence>
<dbReference type="InterPro" id="IPR029058">
    <property type="entry name" value="AB_hydrolase_fold"/>
</dbReference>
<dbReference type="EMBL" id="JTDY01002417">
    <property type="protein sequence ID" value="KOB71453.1"/>
    <property type="molecule type" value="Genomic_DNA"/>
</dbReference>
<dbReference type="PANTHER" id="PTHR43903">
    <property type="entry name" value="NEUROLIGIN"/>
    <property type="match status" value="1"/>
</dbReference>
<organism evidence="5 6">
    <name type="scientific">Operophtera brumata</name>
    <name type="common">Winter moth</name>
    <name type="synonym">Phalaena brumata</name>
    <dbReference type="NCBI Taxonomy" id="104452"/>
    <lineage>
        <taxon>Eukaryota</taxon>
        <taxon>Metazoa</taxon>
        <taxon>Ecdysozoa</taxon>
        <taxon>Arthropoda</taxon>
        <taxon>Hexapoda</taxon>
        <taxon>Insecta</taxon>
        <taxon>Pterygota</taxon>
        <taxon>Neoptera</taxon>
        <taxon>Endopterygota</taxon>
        <taxon>Lepidoptera</taxon>
        <taxon>Glossata</taxon>
        <taxon>Ditrysia</taxon>
        <taxon>Geometroidea</taxon>
        <taxon>Geometridae</taxon>
        <taxon>Larentiinae</taxon>
        <taxon>Operophtera</taxon>
    </lineage>
</organism>